<feature type="region of interest" description="Disordered" evidence="1">
    <location>
        <begin position="99"/>
        <end position="139"/>
    </location>
</feature>
<proteinExistence type="predicted"/>
<feature type="region of interest" description="Disordered" evidence="1">
    <location>
        <begin position="237"/>
        <end position="304"/>
    </location>
</feature>
<evidence type="ECO:0000256" key="1">
    <source>
        <dbReference type="SAM" id="MobiDB-lite"/>
    </source>
</evidence>
<evidence type="ECO:0008006" key="4">
    <source>
        <dbReference type="Google" id="ProtNLM"/>
    </source>
</evidence>
<dbReference type="Gene3D" id="3.30.70.330">
    <property type="match status" value="1"/>
</dbReference>
<evidence type="ECO:0000313" key="2">
    <source>
        <dbReference type="EMBL" id="KAJ7314437.1"/>
    </source>
</evidence>
<protein>
    <recommendedName>
        <fullName evidence="4">RRM domain-containing protein</fullName>
    </recommendedName>
</protein>
<dbReference type="SUPFAM" id="SSF54928">
    <property type="entry name" value="RNA-binding domain, RBD"/>
    <property type="match status" value="1"/>
</dbReference>
<organism evidence="2 3">
    <name type="scientific">Mycena albidolilacea</name>
    <dbReference type="NCBI Taxonomy" id="1033008"/>
    <lineage>
        <taxon>Eukaryota</taxon>
        <taxon>Fungi</taxon>
        <taxon>Dikarya</taxon>
        <taxon>Basidiomycota</taxon>
        <taxon>Agaricomycotina</taxon>
        <taxon>Agaricomycetes</taxon>
        <taxon>Agaricomycetidae</taxon>
        <taxon>Agaricales</taxon>
        <taxon>Marasmiineae</taxon>
        <taxon>Mycenaceae</taxon>
        <taxon>Mycena</taxon>
    </lineage>
</organism>
<feature type="region of interest" description="Disordered" evidence="1">
    <location>
        <begin position="151"/>
        <end position="200"/>
    </location>
</feature>
<dbReference type="GO" id="GO:0003676">
    <property type="term" value="F:nucleic acid binding"/>
    <property type="evidence" value="ECO:0007669"/>
    <property type="project" value="InterPro"/>
</dbReference>
<dbReference type="InterPro" id="IPR012677">
    <property type="entry name" value="Nucleotide-bd_a/b_plait_sf"/>
</dbReference>
<gene>
    <name evidence="2" type="ORF">DFH08DRAFT_790922</name>
</gene>
<feature type="compositionally biased region" description="Basic and acidic residues" evidence="1">
    <location>
        <begin position="171"/>
        <end position="200"/>
    </location>
</feature>
<keyword evidence="3" id="KW-1185">Reference proteome</keyword>
<dbReference type="EMBL" id="JARIHO010000067">
    <property type="protein sequence ID" value="KAJ7314437.1"/>
    <property type="molecule type" value="Genomic_DNA"/>
</dbReference>
<sequence length="547" mass="59876">MSSSANITKRLHIAFTPSVPASGPDELAKSLTDHFGKFGTVKSVDGLGELDGVGMPRKFGFISIEGSEAGITRCVNSLSGSIWKGVKVRVGDARPDFDQRIARENAEEPAPPRRKRKRGGVHAEDMTPVTPETAAQRAGWKVTEMGRIMRPVRIRPARPLPPPLVAAVSKKPKDSSKKDDSTKKPKKRRDPDSRARRRTIDMTRWGSVHLKGMFLEDAGQALETLSQDEVMEMMEADLSDSSSDSERGGDEPAIEAPVQAPPPTRAVEPVAAPGPIIPAKSPVQVADSTQREPRVVPDPPAASDVDLVTEKNQSLSLLNSLFGAGDTWAGRESVGSDVDEEELLKIGGNDARFEDDDAIEFVPMDVDVREPEVRKEVSPAPQPSPKAPTQATKLKDLFVSREEDVGFSLLGHLDLDLELDEELAHVVPEPDLLEPTKAAPQLAFAMSTAPSHVAPAHITLDPKAPLFFPLPSSFSAPGLSSTKARQRDILDVGKDHGWDAHFQRNETDEEIRAKWEKEKVELTREWNRRWREAGKVRRRRGGGDGDQ</sequence>
<dbReference type="InterPro" id="IPR035979">
    <property type="entry name" value="RBD_domain_sf"/>
</dbReference>
<reference evidence="2" key="1">
    <citation type="submission" date="2023-03" db="EMBL/GenBank/DDBJ databases">
        <title>Massive genome expansion in bonnet fungi (Mycena s.s.) driven by repeated elements and novel gene families across ecological guilds.</title>
        <authorList>
            <consortium name="Lawrence Berkeley National Laboratory"/>
            <person name="Harder C.B."/>
            <person name="Miyauchi S."/>
            <person name="Viragh M."/>
            <person name="Kuo A."/>
            <person name="Thoen E."/>
            <person name="Andreopoulos B."/>
            <person name="Lu D."/>
            <person name="Skrede I."/>
            <person name="Drula E."/>
            <person name="Henrissat B."/>
            <person name="Morin E."/>
            <person name="Kohler A."/>
            <person name="Barry K."/>
            <person name="LaButti K."/>
            <person name="Morin E."/>
            <person name="Salamov A."/>
            <person name="Lipzen A."/>
            <person name="Mereny Z."/>
            <person name="Hegedus B."/>
            <person name="Baldrian P."/>
            <person name="Stursova M."/>
            <person name="Weitz H."/>
            <person name="Taylor A."/>
            <person name="Grigoriev I.V."/>
            <person name="Nagy L.G."/>
            <person name="Martin F."/>
            <person name="Kauserud H."/>
        </authorList>
    </citation>
    <scope>NUCLEOTIDE SEQUENCE</scope>
    <source>
        <strain evidence="2">CBHHK002</strain>
    </source>
</reference>
<name>A0AAD6ZAW2_9AGAR</name>
<comment type="caution">
    <text evidence="2">The sequence shown here is derived from an EMBL/GenBank/DDBJ whole genome shotgun (WGS) entry which is preliminary data.</text>
</comment>
<accession>A0AAD6ZAW2</accession>
<dbReference type="AlphaFoldDB" id="A0AAD6ZAW2"/>
<dbReference type="Proteomes" id="UP001218218">
    <property type="component" value="Unassembled WGS sequence"/>
</dbReference>
<evidence type="ECO:0000313" key="3">
    <source>
        <dbReference type="Proteomes" id="UP001218218"/>
    </source>
</evidence>